<sequence length="749" mass="84292">MNMLRTRFGSTLLAVVLAGMIGLVVIMLQVHTGSDRGSSSSSSSHQYGVHAGATGGGGRARRDIRGTTLKSIHQTLLHERTSNEAMYDYDFTWSIFITPQGFSGLPNRLQRRAIESWIRLKPRPKVVLVGQGEGYEEVAKDYDAIINPHLDMNFVMMPLAGSLIDTAMNADTDVSVILNSDILLTQSFPDAVAKLRTHFDDWFLAGARYDIDDLPSIYEPSRKDFNEAAFVAYTKTKGVLHTAGGQDYFAWNNNGKKLFHGVMPPFIRGKSKFDNWFVHEVIQAGYRDVIDGTEAVTAVHVNHNYKSAEGAVSKMATGGSATFWMKSKTTDWQIFHNNHLAIYYGSYRNQDGTTVHAPWKLAACMEPSGMCLMKRVRPGICPCEHNAFAITTQNDPQVANVFENDVRKNIVKCGSVSVDKTDAYTIPVTTPPGHEPRYGLPFTLKDLLPIVARNKHVILSGVSYIYRDVVMNFVCNLRRLGIYDQLILAAFDEEMYRFGFRMGLPIFYYQSDDLAGLSSRDLEYGSDAFKKVTKLKSQVVLQILQMGYDVTWTDTDIVWFEDPIPKLMAMESDFVVQSNAPFPDERVANGPLRINSGFYRVRSTPVTIAAMQQIVAHAASSTMTEQPSFYIVLCGGKEGTTTVGDNKCHYRPPPDLIPHDQGNALLEVEFLDRRQYPNGNVGGYWNSDNIHVRHPQIVILHNNWIKGLRAKIERLVLRGLWYYDRDREICNYDDTPQFTFNWSVDVEDA</sequence>
<evidence type="ECO:0000256" key="2">
    <source>
        <dbReference type="SAM" id="Phobius"/>
    </source>
</evidence>
<reference evidence="4" key="1">
    <citation type="submission" date="2009-08" db="EMBL/GenBank/DDBJ databases">
        <title>Annotation of Salpingoeca rosetta.</title>
        <authorList>
            <consortium name="The Broad Institute Genome Sequencing Platform"/>
            <person name="Russ C."/>
            <person name="Cuomo C."/>
            <person name="Burger G."/>
            <person name="Gray M.W."/>
            <person name="Holland P.W.H."/>
            <person name="King N."/>
            <person name="Lang F.B.F."/>
            <person name="Roger A.J."/>
            <person name="Ruiz-Trillo I."/>
            <person name="Young S.K."/>
            <person name="Zeng Q."/>
            <person name="Gargeya S."/>
            <person name="Alvarado L."/>
            <person name="Berlin A."/>
            <person name="Chapman S.B."/>
            <person name="Chen Z."/>
            <person name="Freedman E."/>
            <person name="Gellesch M."/>
            <person name="Goldberg J."/>
            <person name="Griggs A."/>
            <person name="Gujja S."/>
            <person name="Heilman E."/>
            <person name="Heiman D."/>
            <person name="Howarth C."/>
            <person name="Mehta T."/>
            <person name="Neiman D."/>
            <person name="Pearson M."/>
            <person name="Roberts A."/>
            <person name="Saif S."/>
            <person name="Shea T."/>
            <person name="Shenoy N."/>
            <person name="Sisk P."/>
            <person name="Stolte C."/>
            <person name="Sykes S."/>
            <person name="White J."/>
            <person name="Yandava C."/>
            <person name="Haas B."/>
            <person name="Nusbaum C."/>
            <person name="Birren B."/>
        </authorList>
    </citation>
    <scope>NUCLEOTIDE SEQUENCE [LARGE SCALE GENOMIC DNA]</scope>
    <source>
        <strain evidence="4">ATCC 50818</strain>
    </source>
</reference>
<dbReference type="GO" id="GO:0016757">
    <property type="term" value="F:glycosyltransferase activity"/>
    <property type="evidence" value="ECO:0007669"/>
    <property type="project" value="InterPro"/>
</dbReference>
<dbReference type="InParanoid" id="F2UAN2"/>
<dbReference type="KEGG" id="sre:PTSG_05152"/>
<dbReference type="InterPro" id="IPR005069">
    <property type="entry name" value="Nucl-diP-sugar_transferase"/>
</dbReference>
<dbReference type="AlphaFoldDB" id="F2UAN2"/>
<dbReference type="GeneID" id="16074309"/>
<evidence type="ECO:0000313" key="5">
    <source>
        <dbReference type="Proteomes" id="UP000007799"/>
    </source>
</evidence>
<keyword evidence="2" id="KW-1133">Transmembrane helix</keyword>
<organism evidence="5">
    <name type="scientific">Salpingoeca rosetta (strain ATCC 50818 / BSB-021)</name>
    <dbReference type="NCBI Taxonomy" id="946362"/>
    <lineage>
        <taxon>Eukaryota</taxon>
        <taxon>Choanoflagellata</taxon>
        <taxon>Craspedida</taxon>
        <taxon>Salpingoecidae</taxon>
        <taxon>Salpingoeca</taxon>
    </lineage>
</organism>
<feature type="transmembrane region" description="Helical" evidence="2">
    <location>
        <begin position="12"/>
        <end position="30"/>
    </location>
</feature>
<keyword evidence="2" id="KW-0472">Membrane</keyword>
<dbReference type="OrthoDB" id="540503at2759"/>
<evidence type="ECO:0000313" key="4">
    <source>
        <dbReference type="EMBL" id="EGD73448.1"/>
    </source>
</evidence>
<dbReference type="InterPro" id="IPR044575">
    <property type="entry name" value="RAY1-like"/>
</dbReference>
<evidence type="ECO:0000256" key="1">
    <source>
        <dbReference type="SAM" id="MobiDB-lite"/>
    </source>
</evidence>
<feature type="domain" description="Nucleotide-diphospho-sugar transferase" evidence="3">
    <location>
        <begin position="484"/>
        <end position="715"/>
    </location>
</feature>
<dbReference type="EMBL" id="GL832966">
    <property type="protein sequence ID" value="EGD73448.1"/>
    <property type="molecule type" value="Genomic_DNA"/>
</dbReference>
<dbReference type="OMA" id="WWLIHEV"/>
<protein>
    <recommendedName>
        <fullName evidence="3">Nucleotide-diphospho-sugar transferase domain-containing protein</fullName>
    </recommendedName>
</protein>
<proteinExistence type="predicted"/>
<dbReference type="eggNOG" id="ENOG502QRDX">
    <property type="taxonomic scope" value="Eukaryota"/>
</dbReference>
<keyword evidence="5" id="KW-1185">Reference proteome</keyword>
<dbReference type="PANTHER" id="PTHR47483:SF1">
    <property type="entry name" value="BETA-ARABINOFURANOSYLTRANSFERASE RAY1"/>
    <property type="match status" value="1"/>
</dbReference>
<feature type="region of interest" description="Disordered" evidence="1">
    <location>
        <begin position="35"/>
        <end position="62"/>
    </location>
</feature>
<accession>F2UAN2</accession>
<dbReference type="Proteomes" id="UP000007799">
    <property type="component" value="Unassembled WGS sequence"/>
</dbReference>
<keyword evidence="2" id="KW-0812">Transmembrane</keyword>
<dbReference type="Pfam" id="PF03407">
    <property type="entry name" value="Nucleotid_trans"/>
    <property type="match status" value="1"/>
</dbReference>
<name>F2UAN2_SALR5</name>
<dbReference type="RefSeq" id="XP_004993730.1">
    <property type="nucleotide sequence ID" value="XM_004993673.1"/>
</dbReference>
<gene>
    <name evidence="4" type="ORF">PTSG_05152</name>
</gene>
<dbReference type="PANTHER" id="PTHR47483">
    <property type="entry name" value="BETA-ARABINOFURANOSYLTRANSFERASE RAY1"/>
    <property type="match status" value="1"/>
</dbReference>
<evidence type="ECO:0000259" key="3">
    <source>
        <dbReference type="Pfam" id="PF03407"/>
    </source>
</evidence>